<comment type="caution">
    <text evidence="3">The sequence shown here is derived from an EMBL/GenBank/DDBJ whole genome shotgun (WGS) entry which is preliminary data.</text>
</comment>
<evidence type="ECO:0000313" key="3">
    <source>
        <dbReference type="EMBL" id="TDU83780.1"/>
    </source>
</evidence>
<evidence type="ECO:0000256" key="2">
    <source>
        <dbReference type="SAM" id="Phobius"/>
    </source>
</evidence>
<keyword evidence="4" id="KW-1185">Reference proteome</keyword>
<dbReference type="RefSeq" id="WP_133983272.1">
    <property type="nucleotide sequence ID" value="NZ_SOCE01000002.1"/>
</dbReference>
<reference evidence="3 4" key="1">
    <citation type="submission" date="2019-03" db="EMBL/GenBank/DDBJ databases">
        <title>Genomic Encyclopedia of Type Strains, Phase III (KMG-III): the genomes of soil and plant-associated and newly described type strains.</title>
        <authorList>
            <person name="Whitman W."/>
        </authorList>
    </citation>
    <scope>NUCLEOTIDE SEQUENCE [LARGE SCALE GENOMIC DNA]</scope>
    <source>
        <strain evidence="3 4">VKM Ac-2575</strain>
    </source>
</reference>
<accession>A0A4R7SWP3</accession>
<proteinExistence type="predicted"/>
<dbReference type="Proteomes" id="UP000295151">
    <property type="component" value="Unassembled WGS sequence"/>
</dbReference>
<protein>
    <submittedName>
        <fullName evidence="3">Uncharacterized protein</fullName>
    </submittedName>
</protein>
<gene>
    <name evidence="3" type="ORF">EV138_6244</name>
</gene>
<feature type="compositionally biased region" description="Pro residues" evidence="1">
    <location>
        <begin position="63"/>
        <end position="72"/>
    </location>
</feature>
<sequence length="78" mass="8073">MDALNGPPVHLTLVLIPLSALLLILAVFWVASRVRLAKVARSADVVHPAGDLFDPASADAAVSPPPAEPAAPPVRRHG</sequence>
<feature type="transmembrane region" description="Helical" evidence="2">
    <location>
        <begin position="12"/>
        <end position="31"/>
    </location>
</feature>
<evidence type="ECO:0000313" key="4">
    <source>
        <dbReference type="Proteomes" id="UP000295151"/>
    </source>
</evidence>
<keyword evidence="2" id="KW-1133">Transmembrane helix</keyword>
<evidence type="ECO:0000256" key="1">
    <source>
        <dbReference type="SAM" id="MobiDB-lite"/>
    </source>
</evidence>
<keyword evidence="2" id="KW-0472">Membrane</keyword>
<dbReference type="EMBL" id="SOCE01000002">
    <property type="protein sequence ID" value="TDU83780.1"/>
    <property type="molecule type" value="Genomic_DNA"/>
</dbReference>
<name>A0A4R7SWP3_9ACTN</name>
<keyword evidence="2" id="KW-0812">Transmembrane</keyword>
<dbReference type="AlphaFoldDB" id="A0A4R7SWP3"/>
<organism evidence="3 4">
    <name type="scientific">Kribbella voronezhensis</name>
    <dbReference type="NCBI Taxonomy" id="2512212"/>
    <lineage>
        <taxon>Bacteria</taxon>
        <taxon>Bacillati</taxon>
        <taxon>Actinomycetota</taxon>
        <taxon>Actinomycetes</taxon>
        <taxon>Propionibacteriales</taxon>
        <taxon>Kribbellaceae</taxon>
        <taxon>Kribbella</taxon>
    </lineage>
</organism>
<feature type="region of interest" description="Disordered" evidence="1">
    <location>
        <begin position="55"/>
        <end position="78"/>
    </location>
</feature>